<accession>A0A249Y277</accession>
<organism evidence="2 3">
    <name type="scientific">Serratia phage 2050H1</name>
    <dbReference type="NCBI Taxonomy" id="2024250"/>
    <lineage>
        <taxon>Viruses</taxon>
        <taxon>Duplodnaviria</taxon>
        <taxon>Heunggongvirae</taxon>
        <taxon>Uroviricota</taxon>
        <taxon>Caudoviricetes</taxon>
        <taxon>Pantevenvirales</taxon>
        <taxon>Ackermannviridae</taxon>
        <taxon>Miltonvirus</taxon>
        <taxon>Miltonvirus MAM1</taxon>
    </lineage>
</organism>
<sequence length="64" mass="7252">MKRIEHFDIAIGLMLFTLFVTTLFGYMVVELPPVAERICLVTAIINAVGAAYLLLRREISRVLE</sequence>
<dbReference type="Proteomes" id="UP000224362">
    <property type="component" value="Segment"/>
</dbReference>
<evidence type="ECO:0000313" key="2">
    <source>
        <dbReference type="EMBL" id="ASZ78777.1"/>
    </source>
</evidence>
<feature type="transmembrane region" description="Helical" evidence="1">
    <location>
        <begin position="7"/>
        <end position="28"/>
    </location>
</feature>
<dbReference type="EMBL" id="MF285619">
    <property type="protein sequence ID" value="ASZ78777.1"/>
    <property type="molecule type" value="Genomic_DNA"/>
</dbReference>
<evidence type="ECO:0000256" key="1">
    <source>
        <dbReference type="SAM" id="Phobius"/>
    </source>
</evidence>
<feature type="transmembrane region" description="Helical" evidence="1">
    <location>
        <begin position="34"/>
        <end position="55"/>
    </location>
</feature>
<keyword evidence="1" id="KW-0472">Membrane</keyword>
<name>A0A249Y277_9CAUD</name>
<gene>
    <name evidence="2" type="ORF">2050H1_011</name>
</gene>
<keyword evidence="1" id="KW-1133">Transmembrane helix</keyword>
<keyword evidence="1" id="KW-0812">Transmembrane</keyword>
<evidence type="ECO:0000313" key="3">
    <source>
        <dbReference type="Proteomes" id="UP000224362"/>
    </source>
</evidence>
<proteinExistence type="predicted"/>
<protein>
    <submittedName>
        <fullName evidence="2">Uncharacterized protein</fullName>
    </submittedName>
</protein>
<reference evidence="2 3" key="1">
    <citation type="submission" date="2017-06" db="EMBL/GenBank/DDBJ databases">
        <authorList>
            <person name="Kim H.J."/>
            <person name="Triplett B.A."/>
        </authorList>
    </citation>
    <scope>NUCLEOTIDE SEQUENCE [LARGE SCALE GENOMIC DNA]</scope>
</reference>